<dbReference type="CDD" id="cd03697">
    <property type="entry name" value="EFTU_II"/>
    <property type="match status" value="1"/>
</dbReference>
<keyword evidence="5 13" id="KW-0378">Hydrolase</keyword>
<dbReference type="NCBIfam" id="NF009372">
    <property type="entry name" value="PRK12735.1"/>
    <property type="match status" value="1"/>
</dbReference>
<dbReference type="InterPro" id="IPR000795">
    <property type="entry name" value="T_Tr_GTP-bd_dom"/>
</dbReference>
<dbReference type="NCBIfam" id="TIGR00231">
    <property type="entry name" value="small_GTP"/>
    <property type="match status" value="1"/>
</dbReference>
<keyword evidence="4 13" id="KW-0251">Elongation factor</keyword>
<evidence type="ECO:0000256" key="2">
    <source>
        <dbReference type="ARBA" id="ARBA00022723"/>
    </source>
</evidence>
<keyword evidence="16" id="KW-1185">Reference proteome</keyword>
<feature type="binding site" evidence="13">
    <location>
        <begin position="81"/>
        <end position="85"/>
    </location>
    <ligand>
        <name>GTP</name>
        <dbReference type="ChEBI" id="CHEBI:37565"/>
    </ligand>
</feature>
<dbReference type="InterPro" id="IPR050055">
    <property type="entry name" value="EF-Tu_GTPase"/>
</dbReference>
<dbReference type="Pfam" id="PF03143">
    <property type="entry name" value="GTP_EFTU_D3"/>
    <property type="match status" value="1"/>
</dbReference>
<evidence type="ECO:0000256" key="8">
    <source>
        <dbReference type="ARBA" id="ARBA00023134"/>
    </source>
</evidence>
<dbReference type="NCBIfam" id="NF000766">
    <property type="entry name" value="PRK00049.1"/>
    <property type="match status" value="1"/>
</dbReference>
<dbReference type="InterPro" id="IPR009000">
    <property type="entry name" value="Transl_B-barrel_sf"/>
</dbReference>
<gene>
    <name evidence="15" type="primary">tufA</name>
    <name evidence="13" type="synonym">tuf</name>
    <name evidence="15" type="ORF">ESZ_00325</name>
</gene>
<proteinExistence type="inferred from homology"/>
<dbReference type="InterPro" id="IPR005225">
    <property type="entry name" value="Small_GTP-bd"/>
</dbReference>
<evidence type="ECO:0000256" key="1">
    <source>
        <dbReference type="ARBA" id="ARBA00007249"/>
    </source>
</evidence>
<keyword evidence="13" id="KW-0963">Cytoplasm</keyword>
<keyword evidence="2 13" id="KW-0479">Metal-binding</keyword>
<dbReference type="InterPro" id="IPR033720">
    <property type="entry name" value="EFTU_2"/>
</dbReference>
<dbReference type="HAMAP" id="MF_00118_B">
    <property type="entry name" value="EF_Tu_B"/>
    <property type="match status" value="1"/>
</dbReference>
<dbReference type="CDD" id="cd03707">
    <property type="entry name" value="EFTU_III"/>
    <property type="match status" value="1"/>
</dbReference>
<dbReference type="InterPro" id="IPR041709">
    <property type="entry name" value="EF-Tu_GTP-bd"/>
</dbReference>
<evidence type="ECO:0000256" key="12">
    <source>
        <dbReference type="ARBA" id="ARBA00064283"/>
    </source>
</evidence>
<dbReference type="RefSeq" id="WP_176605036.1">
    <property type="nucleotide sequence ID" value="NZ_LR794158.1"/>
</dbReference>
<dbReference type="NCBIfam" id="TIGR00485">
    <property type="entry name" value="EF-Tu"/>
    <property type="match status" value="1"/>
</dbReference>
<feature type="binding site" evidence="13">
    <location>
        <begin position="19"/>
        <end position="26"/>
    </location>
    <ligand>
        <name>GTP</name>
        <dbReference type="ChEBI" id="CHEBI:37565"/>
    </ligand>
</feature>
<comment type="catalytic activity">
    <reaction evidence="13">
        <text>GTP + H2O = GDP + phosphate + H(+)</text>
        <dbReference type="Rhea" id="RHEA:19669"/>
        <dbReference type="ChEBI" id="CHEBI:15377"/>
        <dbReference type="ChEBI" id="CHEBI:15378"/>
        <dbReference type="ChEBI" id="CHEBI:37565"/>
        <dbReference type="ChEBI" id="CHEBI:43474"/>
        <dbReference type="ChEBI" id="CHEBI:58189"/>
        <dbReference type="EC" id="3.6.5.3"/>
    </reaction>
</comment>
<dbReference type="PROSITE" id="PS00301">
    <property type="entry name" value="G_TR_1"/>
    <property type="match status" value="1"/>
</dbReference>
<dbReference type="CDD" id="cd01884">
    <property type="entry name" value="EF_Tu"/>
    <property type="match status" value="1"/>
</dbReference>
<reference evidence="15 16" key="1">
    <citation type="submission" date="2020-04" db="EMBL/GenBank/DDBJ databases">
        <authorList>
            <person name="Graf S J."/>
        </authorList>
    </citation>
    <scope>NUCLEOTIDE SEQUENCE [LARGE SCALE GENOMIC DNA]</scope>
    <source>
        <strain evidence="15">1</strain>
    </source>
</reference>
<dbReference type="InterPro" id="IPR004541">
    <property type="entry name" value="Transl_elong_EFTu/EF1A_bac/org"/>
</dbReference>
<dbReference type="Gene3D" id="2.40.30.10">
    <property type="entry name" value="Translation factors"/>
    <property type="match status" value="2"/>
</dbReference>
<keyword evidence="7 13" id="KW-0648">Protein biosynthesis</keyword>
<evidence type="ECO:0000256" key="9">
    <source>
        <dbReference type="ARBA" id="ARBA00029554"/>
    </source>
</evidence>
<evidence type="ECO:0000313" key="15">
    <source>
        <dbReference type="EMBL" id="CAB3976511.1"/>
    </source>
</evidence>
<evidence type="ECO:0000256" key="4">
    <source>
        <dbReference type="ARBA" id="ARBA00022768"/>
    </source>
</evidence>
<evidence type="ECO:0000259" key="14">
    <source>
        <dbReference type="PROSITE" id="PS51722"/>
    </source>
</evidence>
<dbReference type="FunFam" id="2.40.30.10:FF:000001">
    <property type="entry name" value="Elongation factor Tu"/>
    <property type="match status" value="1"/>
</dbReference>
<dbReference type="InterPro" id="IPR031157">
    <property type="entry name" value="G_TR_CS"/>
</dbReference>
<dbReference type="PROSITE" id="PS51722">
    <property type="entry name" value="G_TR_2"/>
    <property type="match status" value="1"/>
</dbReference>
<keyword evidence="8 13" id="KW-0342">GTP-binding</keyword>
<organism evidence="15 16">
    <name type="scientific">Candidatus Azoamicus ciliaticola</name>
    <dbReference type="NCBI Taxonomy" id="2652803"/>
    <lineage>
        <taxon>Bacteria</taxon>
        <taxon>Pseudomonadati</taxon>
        <taxon>Pseudomonadota</taxon>
        <taxon>Gammaproteobacteria</taxon>
        <taxon>Candidatus Azoamicaceae</taxon>
        <taxon>Candidatus Azoamicus</taxon>
    </lineage>
</organism>
<feature type="binding site" evidence="13">
    <location>
        <position position="26"/>
    </location>
    <ligand>
        <name>Mg(2+)</name>
        <dbReference type="ChEBI" id="CHEBI:18420"/>
    </ligand>
</feature>
<comment type="similarity">
    <text evidence="1 13">Belongs to the TRAFAC class translation factor GTPase superfamily. Classic translation factor GTPase family. EF-Tu/EF-1A subfamily.</text>
</comment>
<evidence type="ECO:0000256" key="6">
    <source>
        <dbReference type="ARBA" id="ARBA00022842"/>
    </source>
</evidence>
<dbReference type="GO" id="GO:0000287">
    <property type="term" value="F:magnesium ion binding"/>
    <property type="evidence" value="ECO:0007669"/>
    <property type="project" value="UniProtKB-UniRule"/>
</dbReference>
<dbReference type="KEGG" id="acil:ESZ_00325"/>
<name>A0A6J5JY39_9GAMM</name>
<dbReference type="SUPFAM" id="SSF50447">
    <property type="entry name" value="Translation proteins"/>
    <property type="match status" value="1"/>
</dbReference>
<dbReference type="InterPro" id="IPR027417">
    <property type="entry name" value="P-loop_NTPase"/>
</dbReference>
<protein>
    <recommendedName>
        <fullName evidence="9 13">Elongation factor Tu</fullName>
        <shortName evidence="13">EF-Tu</shortName>
        <ecNumber evidence="13">3.6.5.3</ecNumber>
    </recommendedName>
</protein>
<dbReference type="GO" id="GO:0005525">
    <property type="term" value="F:GTP binding"/>
    <property type="evidence" value="ECO:0007669"/>
    <property type="project" value="UniProtKB-UniRule"/>
</dbReference>
<evidence type="ECO:0000256" key="7">
    <source>
        <dbReference type="ARBA" id="ARBA00022917"/>
    </source>
</evidence>
<dbReference type="NCBIfam" id="NF009373">
    <property type="entry name" value="PRK12736.1"/>
    <property type="match status" value="1"/>
</dbReference>
<comment type="function">
    <text evidence="13">GTP hydrolase that promotes the GTP-dependent binding of aminoacyl-tRNA to the A-site of ribosomes during protein biosynthesis.</text>
</comment>
<dbReference type="PANTHER" id="PTHR43721">
    <property type="entry name" value="ELONGATION FACTOR TU-RELATED"/>
    <property type="match status" value="1"/>
</dbReference>
<dbReference type="Proteomes" id="UP000509549">
    <property type="component" value="Chromosome"/>
</dbReference>
<evidence type="ECO:0000256" key="3">
    <source>
        <dbReference type="ARBA" id="ARBA00022741"/>
    </source>
</evidence>
<comment type="subunit">
    <text evidence="12">(Microbial infection) Upon infection by bacteriophage Qbeta, part of the viral RNA-dependent RNA polymerase complex, the other subunits are the viral replicase catalytic subunit (AC P14647), host ribosomal protein S1 and EF-Ts.</text>
</comment>
<dbReference type="FunFam" id="3.40.50.300:FF:000003">
    <property type="entry name" value="Elongation factor Tu"/>
    <property type="match status" value="1"/>
</dbReference>
<keyword evidence="6 13" id="KW-0460">Magnesium</keyword>
<comment type="function">
    <text evidence="10">May play an important regulatory role in cell growth and in the bacterial response to nutrient deprivation.</text>
</comment>
<sequence length="396" mass="44088">MSKLKFERTLPHINVGTIGHVDHGKTTLTAAITKILSKKFGGEFKDYGDIDSSPEEKERGITISTTHVEYTSENRHYAHVDCPGHADYIKNMITGAAQMDGAILVVSAADGPMPQTREHILLARQVGVPSIIVYLNKIDLVEDEELLELVEIEIRELLSKYDFPGNDIPIIKGSALKALNDEDKDLGEKSILELVNTMDKYFPIPKRDIEKPFLLPIEDVFTISGRGTVVTGKIERGIIKVGEEVEIVGIKKTLRTTCTGVEMFRKILNEGQAGDNVGVLLRGTKKEEVERGQVLAKIKSINPHKKFKAEVYVLSKEEGGRHTPFFNGYRPQFYFRTTDVTGEIILPKNVEMIMPGDNINIEINLIYQIAMEEGLRFAIREGGKTVGAGIVSEIIE</sequence>
<evidence type="ECO:0000256" key="13">
    <source>
        <dbReference type="HAMAP-Rule" id="MF_00118"/>
    </source>
</evidence>
<dbReference type="InterPro" id="IPR004160">
    <property type="entry name" value="Transl_elong_EFTu/EF1A_C"/>
</dbReference>
<dbReference type="GO" id="GO:0005829">
    <property type="term" value="C:cytosol"/>
    <property type="evidence" value="ECO:0007669"/>
    <property type="project" value="TreeGrafter"/>
</dbReference>
<dbReference type="GO" id="GO:0003924">
    <property type="term" value="F:GTPase activity"/>
    <property type="evidence" value="ECO:0007669"/>
    <property type="project" value="UniProtKB-UniRule"/>
</dbReference>
<dbReference type="InterPro" id="IPR009001">
    <property type="entry name" value="Transl_elong_EF1A/Init_IF2_C"/>
</dbReference>
<dbReference type="EC" id="3.6.5.3" evidence="13"/>
<evidence type="ECO:0000313" key="16">
    <source>
        <dbReference type="Proteomes" id="UP000509549"/>
    </source>
</evidence>
<evidence type="ECO:0000256" key="10">
    <source>
        <dbReference type="ARBA" id="ARBA00058140"/>
    </source>
</evidence>
<dbReference type="GO" id="GO:0003746">
    <property type="term" value="F:translation elongation factor activity"/>
    <property type="evidence" value="ECO:0007669"/>
    <property type="project" value="UniProtKB-UniRule"/>
</dbReference>
<evidence type="ECO:0000256" key="11">
    <source>
        <dbReference type="ARBA" id="ARBA00063778"/>
    </source>
</evidence>
<dbReference type="SUPFAM" id="SSF50465">
    <property type="entry name" value="EF-Tu/eEF-1alpha/eIF2-gamma C-terminal domain"/>
    <property type="match status" value="1"/>
</dbReference>
<dbReference type="Pfam" id="PF03144">
    <property type="entry name" value="GTP_EFTU_D2"/>
    <property type="match status" value="1"/>
</dbReference>
<feature type="binding site" evidence="13">
    <location>
        <begin position="136"/>
        <end position="139"/>
    </location>
    <ligand>
        <name>GTP</name>
        <dbReference type="ChEBI" id="CHEBI:37565"/>
    </ligand>
</feature>
<accession>A0A6J5JY39</accession>
<keyword evidence="3 13" id="KW-0547">Nucleotide-binding</keyword>
<dbReference type="Gene3D" id="3.40.50.300">
    <property type="entry name" value="P-loop containing nucleotide triphosphate hydrolases"/>
    <property type="match status" value="1"/>
</dbReference>
<dbReference type="PANTHER" id="PTHR43721:SF22">
    <property type="entry name" value="ELONGATION FACTOR TU, MITOCHONDRIAL"/>
    <property type="match status" value="1"/>
</dbReference>
<dbReference type="Pfam" id="PF00009">
    <property type="entry name" value="GTP_EFTU"/>
    <property type="match status" value="1"/>
</dbReference>
<dbReference type="InterPro" id="IPR004161">
    <property type="entry name" value="EFTu-like_2"/>
</dbReference>
<dbReference type="AlphaFoldDB" id="A0A6J5JY39"/>
<feature type="domain" description="Tr-type G" evidence="14">
    <location>
        <begin position="10"/>
        <end position="206"/>
    </location>
</feature>
<dbReference type="SUPFAM" id="SSF52540">
    <property type="entry name" value="P-loop containing nucleoside triphosphate hydrolases"/>
    <property type="match status" value="1"/>
</dbReference>
<dbReference type="EMBL" id="LR794158">
    <property type="protein sequence ID" value="CAB3976511.1"/>
    <property type="molecule type" value="Genomic_DNA"/>
</dbReference>
<evidence type="ECO:0000256" key="5">
    <source>
        <dbReference type="ARBA" id="ARBA00022801"/>
    </source>
</evidence>
<dbReference type="PRINTS" id="PR00315">
    <property type="entry name" value="ELONGATNFCT"/>
</dbReference>
<comment type="subunit">
    <text evidence="11">Monomer. Heterotetramer composed of two EF-Ts.EF-Tu dimer complexes.</text>
</comment>
<comment type="subcellular location">
    <subcellularLocation>
        <location evidence="13">Cytoplasm</location>
    </subcellularLocation>
</comment>